<dbReference type="Pfam" id="PF05105">
    <property type="entry name" value="Phage_holin_4_1"/>
    <property type="match status" value="1"/>
</dbReference>
<proteinExistence type="predicted"/>
<evidence type="ECO:0000256" key="6">
    <source>
        <dbReference type="SAM" id="Phobius"/>
    </source>
</evidence>
<sequence length="154" mass="16579">MDAKTTWANVQALAAVSGGVFGWYLGEYTGFFYCLLAFVIIDYVTGVAAAFINHRLSSKEGFKGIARKFTIFVLVGAANLLDVYVLGQGDALRFATICFYLSNEGISLLENATALGLKIPEGLSDALTSISHKNRTPIETPSTDEADVMPKQGE</sequence>
<keyword evidence="4 6" id="KW-0472">Membrane</keyword>
<feature type="region of interest" description="Disordered" evidence="5">
    <location>
        <begin position="134"/>
        <end position="154"/>
    </location>
</feature>
<evidence type="ECO:0000256" key="4">
    <source>
        <dbReference type="ARBA" id="ARBA00023136"/>
    </source>
</evidence>
<evidence type="ECO:0000256" key="1">
    <source>
        <dbReference type="ARBA" id="ARBA00004141"/>
    </source>
</evidence>
<organism evidence="7 8">
    <name type="scientific">Atopobium minutum</name>
    <dbReference type="NCBI Taxonomy" id="1381"/>
    <lineage>
        <taxon>Bacteria</taxon>
        <taxon>Bacillati</taxon>
        <taxon>Actinomycetota</taxon>
        <taxon>Coriobacteriia</taxon>
        <taxon>Coriobacteriales</taxon>
        <taxon>Atopobiaceae</taxon>
        <taxon>Atopobium</taxon>
    </lineage>
</organism>
<evidence type="ECO:0000313" key="8">
    <source>
        <dbReference type="Proteomes" id="UP000183687"/>
    </source>
</evidence>
<protein>
    <submittedName>
        <fullName evidence="7">Toxin secretion/phage lysis holin</fullName>
    </submittedName>
</protein>
<evidence type="ECO:0000256" key="2">
    <source>
        <dbReference type="ARBA" id="ARBA00022692"/>
    </source>
</evidence>
<accession>A0AB38A5P5</accession>
<evidence type="ECO:0000256" key="5">
    <source>
        <dbReference type="SAM" id="MobiDB-lite"/>
    </source>
</evidence>
<feature type="transmembrane region" description="Helical" evidence="6">
    <location>
        <begin position="7"/>
        <end position="24"/>
    </location>
</feature>
<comment type="subcellular location">
    <subcellularLocation>
        <location evidence="1">Membrane</location>
        <topology evidence="1">Multi-pass membrane protein</topology>
    </subcellularLocation>
</comment>
<evidence type="ECO:0000313" key="7">
    <source>
        <dbReference type="EMBL" id="SEB53999.1"/>
    </source>
</evidence>
<reference evidence="7 8" key="1">
    <citation type="submission" date="2016-10" db="EMBL/GenBank/DDBJ databases">
        <authorList>
            <person name="Varghese N."/>
            <person name="Submissions S."/>
        </authorList>
    </citation>
    <scope>NUCLEOTIDE SEQUENCE [LARGE SCALE GENOMIC DNA]</scope>
    <source>
        <strain evidence="7 8">DSM 20586</strain>
    </source>
</reference>
<gene>
    <name evidence="7" type="ORF">SAMN04489746_0545</name>
</gene>
<feature type="transmembrane region" description="Helical" evidence="6">
    <location>
        <begin position="30"/>
        <end position="53"/>
    </location>
</feature>
<evidence type="ECO:0000256" key="3">
    <source>
        <dbReference type="ARBA" id="ARBA00022989"/>
    </source>
</evidence>
<dbReference type="RefSeq" id="WP_002563354.1">
    <property type="nucleotide sequence ID" value="NZ_CALJSN010000006.1"/>
</dbReference>
<dbReference type="InterPro" id="IPR006480">
    <property type="entry name" value="Phage_holin_4_1"/>
</dbReference>
<dbReference type="AlphaFoldDB" id="A0AB38A5P5"/>
<comment type="caution">
    <text evidence="7">The sequence shown here is derived from an EMBL/GenBank/DDBJ whole genome shotgun (WGS) entry which is preliminary data.</text>
</comment>
<dbReference type="NCBIfam" id="TIGR01593">
    <property type="entry name" value="holin_tox_secr"/>
    <property type="match status" value="1"/>
</dbReference>
<feature type="transmembrane region" description="Helical" evidence="6">
    <location>
        <begin position="65"/>
        <end position="87"/>
    </location>
</feature>
<dbReference type="EMBL" id="FNSH01000001">
    <property type="protein sequence ID" value="SEB53999.1"/>
    <property type="molecule type" value="Genomic_DNA"/>
</dbReference>
<keyword evidence="3 6" id="KW-1133">Transmembrane helix</keyword>
<dbReference type="Proteomes" id="UP000183687">
    <property type="component" value="Unassembled WGS sequence"/>
</dbReference>
<name>A0AB38A5P5_9ACTN</name>
<dbReference type="GO" id="GO:0016020">
    <property type="term" value="C:membrane"/>
    <property type="evidence" value="ECO:0007669"/>
    <property type="project" value="UniProtKB-SubCell"/>
</dbReference>
<keyword evidence="2 6" id="KW-0812">Transmembrane</keyword>